<keyword evidence="2" id="KW-1185">Reference proteome</keyword>
<protein>
    <submittedName>
        <fullName evidence="1">Zinc finger protein</fullName>
    </submittedName>
</protein>
<dbReference type="AlphaFoldDB" id="A0AAV4BUA7"/>
<dbReference type="SUPFAM" id="SSF56672">
    <property type="entry name" value="DNA/RNA polymerases"/>
    <property type="match status" value="1"/>
</dbReference>
<evidence type="ECO:0000313" key="2">
    <source>
        <dbReference type="Proteomes" id="UP000735302"/>
    </source>
</evidence>
<dbReference type="InterPro" id="IPR043502">
    <property type="entry name" value="DNA/RNA_pol_sf"/>
</dbReference>
<comment type="caution">
    <text evidence="1">The sequence shown here is derived from an EMBL/GenBank/DDBJ whole genome shotgun (WGS) entry which is preliminary data.</text>
</comment>
<dbReference type="InterPro" id="IPR043128">
    <property type="entry name" value="Rev_trsase/Diguanyl_cyclase"/>
</dbReference>
<gene>
    <name evidence="1" type="ORF">PoB_005327600</name>
</gene>
<name>A0AAV4BUA7_9GAST</name>
<proteinExistence type="predicted"/>
<dbReference type="Proteomes" id="UP000735302">
    <property type="component" value="Unassembled WGS sequence"/>
</dbReference>
<evidence type="ECO:0000313" key="1">
    <source>
        <dbReference type="EMBL" id="GFO26771.1"/>
    </source>
</evidence>
<dbReference type="Gene3D" id="3.30.70.270">
    <property type="match status" value="1"/>
</dbReference>
<dbReference type="EMBL" id="BLXT01005858">
    <property type="protein sequence ID" value="GFO26771.1"/>
    <property type="molecule type" value="Genomic_DNA"/>
</dbReference>
<sequence length="148" mass="16495">MLQFGNGKAVPIVTNRAALGDPKKTSDICVAILRGEIGGREVDVMQNIGCESVMVRKRTVGESQLTGTLTRAAKVLVRGIYYVVDYVDDLLVHTTTCEDQVRNLGELFMRLQPANFTVRPTKCVFGARMIDFLVIDLKREQSAFRTRT</sequence>
<reference evidence="1 2" key="1">
    <citation type="journal article" date="2021" name="Elife">
        <title>Chloroplast acquisition without the gene transfer in kleptoplastic sea slugs, Plakobranchus ocellatus.</title>
        <authorList>
            <person name="Maeda T."/>
            <person name="Takahashi S."/>
            <person name="Yoshida T."/>
            <person name="Shimamura S."/>
            <person name="Takaki Y."/>
            <person name="Nagai Y."/>
            <person name="Toyoda A."/>
            <person name="Suzuki Y."/>
            <person name="Arimoto A."/>
            <person name="Ishii H."/>
            <person name="Satoh N."/>
            <person name="Nishiyama T."/>
            <person name="Hasebe M."/>
            <person name="Maruyama T."/>
            <person name="Minagawa J."/>
            <person name="Obokata J."/>
            <person name="Shigenobu S."/>
        </authorList>
    </citation>
    <scope>NUCLEOTIDE SEQUENCE [LARGE SCALE GENOMIC DNA]</scope>
</reference>
<organism evidence="1 2">
    <name type="scientific">Plakobranchus ocellatus</name>
    <dbReference type="NCBI Taxonomy" id="259542"/>
    <lineage>
        <taxon>Eukaryota</taxon>
        <taxon>Metazoa</taxon>
        <taxon>Spiralia</taxon>
        <taxon>Lophotrochozoa</taxon>
        <taxon>Mollusca</taxon>
        <taxon>Gastropoda</taxon>
        <taxon>Heterobranchia</taxon>
        <taxon>Euthyneura</taxon>
        <taxon>Panpulmonata</taxon>
        <taxon>Sacoglossa</taxon>
        <taxon>Placobranchoidea</taxon>
        <taxon>Plakobranchidae</taxon>
        <taxon>Plakobranchus</taxon>
    </lineage>
</organism>
<accession>A0AAV4BUA7</accession>